<dbReference type="InterPro" id="IPR015590">
    <property type="entry name" value="Aldehyde_DH_dom"/>
</dbReference>
<protein>
    <submittedName>
        <fullName evidence="4">Phenylacetic acid degradation protein PaaN2, ring-opening aldehyde dehydrogenase</fullName>
        <ecNumber evidence="4">1.2.1.3</ecNumber>
    </submittedName>
</protein>
<dbReference type="Gene3D" id="3.40.309.10">
    <property type="entry name" value="Aldehyde Dehydrogenase, Chain A, domain 2"/>
    <property type="match status" value="1"/>
</dbReference>
<organism evidence="4">
    <name type="scientific">hydrothermal vent metagenome</name>
    <dbReference type="NCBI Taxonomy" id="652676"/>
    <lineage>
        <taxon>unclassified sequences</taxon>
        <taxon>metagenomes</taxon>
        <taxon>ecological metagenomes</taxon>
    </lineage>
</organism>
<evidence type="ECO:0000313" key="4">
    <source>
        <dbReference type="EMBL" id="VAW02892.1"/>
    </source>
</evidence>
<dbReference type="GO" id="GO:0010133">
    <property type="term" value="P:L-proline catabolic process to L-glutamate"/>
    <property type="evidence" value="ECO:0007669"/>
    <property type="project" value="TreeGrafter"/>
</dbReference>
<evidence type="ECO:0000256" key="1">
    <source>
        <dbReference type="ARBA" id="ARBA00023002"/>
    </source>
</evidence>
<dbReference type="PANTHER" id="PTHR42862:SF1">
    <property type="entry name" value="DELTA-1-PYRROLINE-5-CARBOXYLATE DEHYDROGENASE 2, ISOFORM A-RELATED"/>
    <property type="match status" value="1"/>
</dbReference>
<reference evidence="4" key="1">
    <citation type="submission" date="2018-06" db="EMBL/GenBank/DDBJ databases">
        <authorList>
            <person name="Zhirakovskaya E."/>
        </authorList>
    </citation>
    <scope>NUCLEOTIDE SEQUENCE</scope>
</reference>
<dbReference type="InterPro" id="IPR050485">
    <property type="entry name" value="Proline_metab_enzyme"/>
</dbReference>
<dbReference type="EMBL" id="UOEI01000344">
    <property type="protein sequence ID" value="VAW02892.1"/>
    <property type="molecule type" value="Genomic_DNA"/>
</dbReference>
<evidence type="ECO:0000256" key="2">
    <source>
        <dbReference type="ARBA" id="ARBA00023027"/>
    </source>
</evidence>
<dbReference type="SUPFAM" id="SSF53720">
    <property type="entry name" value="ALDH-like"/>
    <property type="match status" value="1"/>
</dbReference>
<gene>
    <name evidence="4" type="ORF">MNBD_ACTINO01-2001</name>
</gene>
<sequence length="551" mass="58456">MPNFFSAHSATLERAVEAIADRTYWSAYPEHPKAYGDDAPTAGQAAFNALLGAPFALDQVSDGFMTVAEASPYGIDLGIEYPATDVDTVVAAAVAAMKRWGTATPDERAGVCLEILDRLSRSSFEMAHAVMATTGQSFLMAFQAGGPHALDRALEAIAYTYAEQRRVPDALRWEKPQGSRPLLAIDKRWIVRPRGVAVTIGVSTFPTWNGYPGIFASLAAGNPVIVKPHPETILPLALVVRTARAVLAEVGFDLNVVQLLVDTPEALVAKDLVMRPEIGIVDYTGGSRFGNWLEANVTHAEVYTEKAGVNSVILDSARDLSGVFRNLSVSMTMYSGQMCTTPQNLFVPEGGVTVDGEVVPYDDVVAGFVGAIEGLLGDDGRAAAILGALKGEATLARLDSAPGTGRSLLESRVVPNPEFPDATVRTPAIVEVDADSDAYRHEMFGPVIYVVKTESIEDSIERAKATALESGAITWLAYTVDDTVTDDVVTAAVDAGVSVAFNLTGGLFVNQSAAFSDFHVTGANAAGNASLTDPAFVARRFRVVGIRTEPA</sequence>
<keyword evidence="1 4" id="KW-0560">Oxidoreductase</keyword>
<keyword evidence="2" id="KW-0520">NAD</keyword>
<dbReference type="PANTHER" id="PTHR42862">
    <property type="entry name" value="DELTA-1-PYRROLINE-5-CARBOXYLATE DEHYDROGENASE 1, ISOFORM A-RELATED"/>
    <property type="match status" value="1"/>
</dbReference>
<dbReference type="Pfam" id="PF00171">
    <property type="entry name" value="Aldedh"/>
    <property type="match status" value="1"/>
</dbReference>
<dbReference type="Gene3D" id="3.40.605.10">
    <property type="entry name" value="Aldehyde Dehydrogenase, Chain A, domain 1"/>
    <property type="match status" value="1"/>
</dbReference>
<dbReference type="GO" id="GO:0004029">
    <property type="term" value="F:aldehyde dehydrogenase (NAD+) activity"/>
    <property type="evidence" value="ECO:0007669"/>
    <property type="project" value="UniProtKB-EC"/>
</dbReference>
<proteinExistence type="predicted"/>
<dbReference type="InterPro" id="IPR016163">
    <property type="entry name" value="Ald_DH_C"/>
</dbReference>
<dbReference type="AlphaFoldDB" id="A0A3B0SKS0"/>
<evidence type="ECO:0000259" key="3">
    <source>
        <dbReference type="Pfam" id="PF00171"/>
    </source>
</evidence>
<dbReference type="InterPro" id="IPR016161">
    <property type="entry name" value="Ald_DH/histidinol_DH"/>
</dbReference>
<dbReference type="InterPro" id="IPR011975">
    <property type="entry name" value="PaaN_2"/>
</dbReference>
<dbReference type="NCBIfam" id="TIGR02288">
    <property type="entry name" value="PaaN_2"/>
    <property type="match status" value="1"/>
</dbReference>
<dbReference type="GO" id="GO:0003842">
    <property type="term" value="F:L-glutamate gamma-semialdehyde dehydrogenase activity"/>
    <property type="evidence" value="ECO:0007669"/>
    <property type="project" value="TreeGrafter"/>
</dbReference>
<dbReference type="EC" id="1.2.1.3" evidence="4"/>
<dbReference type="GO" id="GO:0009898">
    <property type="term" value="C:cytoplasmic side of plasma membrane"/>
    <property type="evidence" value="ECO:0007669"/>
    <property type="project" value="TreeGrafter"/>
</dbReference>
<dbReference type="InterPro" id="IPR016162">
    <property type="entry name" value="Ald_DH_N"/>
</dbReference>
<name>A0A3B0SKS0_9ZZZZ</name>
<accession>A0A3B0SKS0</accession>
<feature type="domain" description="Aldehyde dehydrogenase" evidence="3">
    <location>
        <begin position="83"/>
        <end position="467"/>
    </location>
</feature>